<dbReference type="Gene3D" id="1.10.3550.10">
    <property type="entry name" value="eoxyguanosinetriphosphate triphosphohydrolase domain-like"/>
    <property type="match status" value="1"/>
</dbReference>
<dbReference type="AlphaFoldDB" id="W7D5P9"/>
<protein>
    <submittedName>
        <fullName evidence="3">Deoxyguanosinetriphosphate triphosphohydrolase-like protein</fullName>
    </submittedName>
</protein>
<evidence type="ECO:0000259" key="2">
    <source>
        <dbReference type="PROSITE" id="PS51831"/>
    </source>
</evidence>
<dbReference type="SUPFAM" id="SSF109604">
    <property type="entry name" value="HD-domain/PDEase-like"/>
    <property type="match status" value="1"/>
</dbReference>
<evidence type="ECO:0000313" key="4">
    <source>
        <dbReference type="Proteomes" id="UP000019241"/>
    </source>
</evidence>
<dbReference type="InterPro" id="IPR050135">
    <property type="entry name" value="dGTPase-like"/>
</dbReference>
<reference evidence="3 4" key="1">
    <citation type="submission" date="2012-12" db="EMBL/GenBank/DDBJ databases">
        <title>Novel taxa of Listeriaceae from agricultural environments in the United States.</title>
        <authorList>
            <person name="den Bakker H.C."/>
            <person name="Allred A."/>
            <person name="Warchocki S."/>
            <person name="Wright E.M."/>
            <person name="Burrell A."/>
            <person name="Nightingale K.K."/>
            <person name="Kephart D."/>
            <person name="Wiedmann M."/>
        </authorList>
    </citation>
    <scope>NUCLEOTIDE SEQUENCE [LARGE SCALE GENOMIC DNA]</scope>
    <source>
        <strain evidence="3 4">FSL S10-1203</strain>
    </source>
</reference>
<dbReference type="PROSITE" id="PS51831">
    <property type="entry name" value="HD"/>
    <property type="match status" value="1"/>
</dbReference>
<dbReference type="InterPro" id="IPR006261">
    <property type="entry name" value="dGTPase"/>
</dbReference>
<dbReference type="Gene3D" id="1.10.3410.10">
    <property type="entry name" value="putative deoxyguanosinetriphosphate triphosphohydrolase like domain"/>
    <property type="match status" value="1"/>
</dbReference>
<evidence type="ECO:0000313" key="3">
    <source>
        <dbReference type="EMBL" id="EUJ44547.1"/>
    </source>
</evidence>
<dbReference type="GO" id="GO:0006203">
    <property type="term" value="P:dGTP catabolic process"/>
    <property type="evidence" value="ECO:0007669"/>
    <property type="project" value="TreeGrafter"/>
</dbReference>
<dbReference type="Proteomes" id="UP000019241">
    <property type="component" value="Unassembled WGS sequence"/>
</dbReference>
<sequence>MSTMKWSDLLTVGRTSNPSRSASQEDLRNAFENDYQRIIISASFRRLQDKTQVFPLEKNDFVRTRLTHSLEVSQIAKSLGTRIGAEIVNRKLDPDFTEKNIKELSDLLACSGLLHDMGNPPFGHFGECAIRQWFSKNLNIITYNNKCLNDILNEQMQKDFINFEGNAQVLRLLTKLHQLFTGTDGMNLTCATVNSLFKYPTSSLEIDKYSNKVKLHKMGYFYAEKETFDKIVNATTTKGNRHPAAFLLEAADDISYLLADLEDGMKKRLFSLNQLQQELRPLKNHSQKDLKGCYDFFSDDYVIDELLFFQQWITLHVRKTLINNVIRTFIKNYSSIMSGEFQSSLLEASDVNLLSSILGDICYKYIFTNCDIQKIELAGKKIIFNLLDTLIPAVLYFDSPFKEKNKDENKRLRTLLSQNYVDAYNKYKVGKTDEEKLYLRLLLVTDTICGMTDSYAKNLYQELNGIS</sequence>
<dbReference type="PANTHER" id="PTHR11373:SF32">
    <property type="entry name" value="DEOXYGUANOSINETRIPHOSPHATE TRIPHOSPHOHYDROLASE"/>
    <property type="match status" value="1"/>
</dbReference>
<dbReference type="GO" id="GO:0008832">
    <property type="term" value="F:dGTPase activity"/>
    <property type="evidence" value="ECO:0007669"/>
    <property type="project" value="TreeGrafter"/>
</dbReference>
<organism evidence="3 4">
    <name type="scientific">Listeria fleischmannii FSL S10-1203</name>
    <dbReference type="NCBI Taxonomy" id="1265822"/>
    <lineage>
        <taxon>Bacteria</taxon>
        <taxon>Bacillati</taxon>
        <taxon>Bacillota</taxon>
        <taxon>Bacilli</taxon>
        <taxon>Bacillales</taxon>
        <taxon>Listeriaceae</taxon>
        <taxon>Listeria</taxon>
    </lineage>
</organism>
<dbReference type="EMBL" id="AODM01000083">
    <property type="protein sequence ID" value="EUJ44547.1"/>
    <property type="molecule type" value="Genomic_DNA"/>
</dbReference>
<dbReference type="CDD" id="cd00077">
    <property type="entry name" value="HDc"/>
    <property type="match status" value="1"/>
</dbReference>
<keyword evidence="1 3" id="KW-0378">Hydrolase</keyword>
<dbReference type="NCBIfam" id="NF002205">
    <property type="entry name" value="PRK01096.1"/>
    <property type="match status" value="1"/>
</dbReference>
<proteinExistence type="predicted"/>
<dbReference type="Gene3D" id="1.10.3210.10">
    <property type="entry name" value="Hypothetical protein af1432"/>
    <property type="match status" value="1"/>
</dbReference>
<dbReference type="InterPro" id="IPR006674">
    <property type="entry name" value="HD_domain"/>
</dbReference>
<dbReference type="PATRIC" id="fig|1265822.4.peg.4065"/>
<accession>W7D5P9</accession>
<dbReference type="InterPro" id="IPR027432">
    <property type="entry name" value="dGTP_triphosphohydrolase_C"/>
</dbReference>
<dbReference type="PANTHER" id="PTHR11373">
    <property type="entry name" value="DEOXYNUCLEOSIDE TRIPHOSPHATE TRIPHOSPHOHYDROLASE"/>
    <property type="match status" value="1"/>
</dbReference>
<dbReference type="NCBIfam" id="TIGR01353">
    <property type="entry name" value="dGTP_triPase"/>
    <property type="match status" value="1"/>
</dbReference>
<dbReference type="Pfam" id="PF01966">
    <property type="entry name" value="HD"/>
    <property type="match status" value="1"/>
</dbReference>
<gene>
    <name evidence="3" type="ORF">MCOL2_19916</name>
</gene>
<name>W7D5P9_9LIST</name>
<evidence type="ECO:0000256" key="1">
    <source>
        <dbReference type="ARBA" id="ARBA00022801"/>
    </source>
</evidence>
<dbReference type="InterPro" id="IPR003607">
    <property type="entry name" value="HD/PDEase_dom"/>
</dbReference>
<comment type="caution">
    <text evidence="3">The sequence shown here is derived from an EMBL/GenBank/DDBJ whole genome shotgun (WGS) entry which is preliminary data.</text>
</comment>
<dbReference type="InterPro" id="IPR023293">
    <property type="entry name" value="dGTP_triP_hydro_central_sf"/>
</dbReference>
<dbReference type="SMART" id="SM00471">
    <property type="entry name" value="HDc"/>
    <property type="match status" value="1"/>
</dbReference>
<feature type="domain" description="HD" evidence="2">
    <location>
        <begin position="65"/>
        <end position="257"/>
    </location>
</feature>